<keyword evidence="2" id="KW-0378">Hydrolase</keyword>
<protein>
    <submittedName>
        <fullName evidence="2">Alpha/beta hydrolase</fullName>
    </submittedName>
</protein>
<dbReference type="InterPro" id="IPR022686">
    <property type="entry name" value="G2P_N"/>
</dbReference>
<name>A0A1Z4C4W6_9GAMM</name>
<dbReference type="Proteomes" id="UP000197019">
    <property type="component" value="Chromosome"/>
</dbReference>
<proteinExistence type="predicted"/>
<evidence type="ECO:0000313" key="2">
    <source>
        <dbReference type="EMBL" id="ASF48545.1"/>
    </source>
</evidence>
<feature type="domain" description="Replication-associated protein G2P N-terminal" evidence="1">
    <location>
        <begin position="1"/>
        <end position="227"/>
    </location>
</feature>
<dbReference type="AlphaFoldDB" id="A0A1Z4C4W6"/>
<dbReference type="GO" id="GO:0006260">
    <property type="term" value="P:DNA replication"/>
    <property type="evidence" value="ECO:0007669"/>
    <property type="project" value="InterPro"/>
</dbReference>
<dbReference type="Pfam" id="PF05144">
    <property type="entry name" value="Phage_CRI"/>
    <property type="match status" value="1"/>
</dbReference>
<dbReference type="KEGG" id="mpsy:CEK71_22180"/>
<evidence type="ECO:0000259" key="1">
    <source>
        <dbReference type="Pfam" id="PF05144"/>
    </source>
</evidence>
<sequence length="273" mass="30850">MIDWITAVLSCDHDPSKLMSGMVMSFDVLGNPEWVVNKNVTVEGSHSSKIQIKSHTDSQIWISGNPTKFLQGHNIFGTDDLKYLMAKFFDALLKHENLGLQPTEQQYEAIQKGEYSLKRVDVNQSWHLKNREEVLAWIRSAGSCARLKHRGSGQYTGDTLYFAKNSRRWSVKCYSKGHEINAKNHKLPDELQLPELMEWADKALRIEVVLRSMQLKDMLLSRGSNWCTDTAKAAARCPARSEPANSQFFLPSAMGRMQFSTGLLSIGRCPVSA</sequence>
<reference evidence="2 3" key="1">
    <citation type="submission" date="2017-06" db="EMBL/GenBank/DDBJ databases">
        <title>Genome Sequencing of the methanotroph Methylovulum psychrotolerants str. HV10-M2 isolated from a high-altitude environment.</title>
        <authorList>
            <person name="Mateos-Rivera A."/>
        </authorList>
    </citation>
    <scope>NUCLEOTIDE SEQUENCE [LARGE SCALE GENOMIC DNA]</scope>
    <source>
        <strain evidence="2 3">HV10_M2</strain>
    </source>
</reference>
<gene>
    <name evidence="2" type="ORF">CEK71_22180</name>
</gene>
<dbReference type="NCBIfam" id="TIGR01629">
    <property type="entry name" value="rep_II_X"/>
    <property type="match status" value="1"/>
</dbReference>
<accession>A0A1Z4C4W6</accession>
<dbReference type="EMBL" id="CP022129">
    <property type="protein sequence ID" value="ASF48545.1"/>
    <property type="molecule type" value="Genomic_DNA"/>
</dbReference>
<organism evidence="2 3">
    <name type="scientific">Methylovulum psychrotolerans</name>
    <dbReference type="NCBI Taxonomy" id="1704499"/>
    <lineage>
        <taxon>Bacteria</taxon>
        <taxon>Pseudomonadati</taxon>
        <taxon>Pseudomonadota</taxon>
        <taxon>Gammaproteobacteria</taxon>
        <taxon>Methylococcales</taxon>
        <taxon>Methylococcaceae</taxon>
        <taxon>Methylovulum</taxon>
    </lineage>
</organism>
<evidence type="ECO:0000313" key="3">
    <source>
        <dbReference type="Proteomes" id="UP000197019"/>
    </source>
</evidence>
<keyword evidence="3" id="KW-1185">Reference proteome</keyword>
<dbReference type="GO" id="GO:0016787">
    <property type="term" value="F:hydrolase activity"/>
    <property type="evidence" value="ECO:0007669"/>
    <property type="project" value="UniProtKB-KW"/>
</dbReference>
<dbReference type="InterPro" id="IPR006516">
    <property type="entry name" value="G2P"/>
</dbReference>